<dbReference type="EMBL" id="BMAT01000268">
    <property type="protein sequence ID" value="GFR63035.1"/>
    <property type="molecule type" value="Genomic_DNA"/>
</dbReference>
<comment type="caution">
    <text evidence="1">The sequence shown here is derived from an EMBL/GenBank/DDBJ whole genome shotgun (WGS) entry which is preliminary data.</text>
</comment>
<evidence type="ECO:0000313" key="2">
    <source>
        <dbReference type="Proteomes" id="UP000762676"/>
    </source>
</evidence>
<reference evidence="1 2" key="1">
    <citation type="journal article" date="2021" name="Elife">
        <title>Chloroplast acquisition without the gene transfer in kleptoplastic sea slugs, Plakobranchus ocellatus.</title>
        <authorList>
            <person name="Maeda T."/>
            <person name="Takahashi S."/>
            <person name="Yoshida T."/>
            <person name="Shimamura S."/>
            <person name="Takaki Y."/>
            <person name="Nagai Y."/>
            <person name="Toyoda A."/>
            <person name="Suzuki Y."/>
            <person name="Arimoto A."/>
            <person name="Ishii H."/>
            <person name="Satoh N."/>
            <person name="Nishiyama T."/>
            <person name="Hasebe M."/>
            <person name="Maruyama T."/>
            <person name="Minagawa J."/>
            <person name="Obokata J."/>
            <person name="Shigenobu S."/>
        </authorList>
    </citation>
    <scope>NUCLEOTIDE SEQUENCE [LARGE SCALE GENOMIC DNA]</scope>
</reference>
<sequence length="269" mass="30831">MTITNSNSAKKGNPALWIARGDPGVQASSSSYRIKLGTWKVRTLHEPGALSCVVQEMEHMDIDLLGISKTYWPDAGDFRTQYLKSEANYRVIYSGGEQHRHGVAPILNDKMSKALKYYNKFSERIICVLNLQKTVMIPSLYKPTLQLQIMKRKKLNNFTMTYLKSSRQTKHGRTNFWSSATSTLKSARKKRKESSVLLDLETETTADHCYLNFVQITIFSSQTLGFDKKNQLATQLAKAFDRVNHKKLMEVLANARIPSHDRRLVYEIY</sequence>
<dbReference type="Proteomes" id="UP000762676">
    <property type="component" value="Unassembled WGS sequence"/>
</dbReference>
<proteinExistence type="predicted"/>
<dbReference type="AlphaFoldDB" id="A0AAV4ERL6"/>
<protein>
    <submittedName>
        <fullName evidence="1">Craniofacial development protein 2-like</fullName>
    </submittedName>
</protein>
<name>A0AAV4ERL6_9GAST</name>
<organism evidence="1 2">
    <name type="scientific">Elysia marginata</name>
    <dbReference type="NCBI Taxonomy" id="1093978"/>
    <lineage>
        <taxon>Eukaryota</taxon>
        <taxon>Metazoa</taxon>
        <taxon>Spiralia</taxon>
        <taxon>Lophotrochozoa</taxon>
        <taxon>Mollusca</taxon>
        <taxon>Gastropoda</taxon>
        <taxon>Heterobranchia</taxon>
        <taxon>Euthyneura</taxon>
        <taxon>Panpulmonata</taxon>
        <taxon>Sacoglossa</taxon>
        <taxon>Placobranchoidea</taxon>
        <taxon>Plakobranchidae</taxon>
        <taxon>Elysia</taxon>
    </lineage>
</organism>
<keyword evidence="2" id="KW-1185">Reference proteome</keyword>
<accession>A0AAV4ERL6</accession>
<gene>
    <name evidence="1" type="ORF">ElyMa_000145700</name>
</gene>
<evidence type="ECO:0000313" key="1">
    <source>
        <dbReference type="EMBL" id="GFR63035.1"/>
    </source>
</evidence>